<accession>G0GC19</accession>
<dbReference type="KEGG" id="stq:Spith_0096"/>
<organism evidence="1 2">
    <name type="scientific">Winmispira thermophila (strain ATCC 700085 / DSM 6578 / Z-1203)</name>
    <name type="common">Spirochaeta thermophila</name>
    <dbReference type="NCBI Taxonomy" id="869211"/>
    <lineage>
        <taxon>Bacteria</taxon>
        <taxon>Pseudomonadati</taxon>
        <taxon>Spirochaetota</taxon>
        <taxon>Spirochaetia</taxon>
        <taxon>Winmispirales</taxon>
        <taxon>Winmispiraceae</taxon>
        <taxon>Winmispira</taxon>
    </lineage>
</organism>
<dbReference type="Proteomes" id="UP000007254">
    <property type="component" value="Chromosome"/>
</dbReference>
<dbReference type="STRING" id="869211.Spith_0096"/>
<reference evidence="1 2" key="1">
    <citation type="submission" date="2011-06" db="EMBL/GenBank/DDBJ databases">
        <title>The complete genome of Spirochaeta thermophila DSM 6578.</title>
        <authorList>
            <consortium name="US DOE Joint Genome Institute (JGI-PGF)"/>
            <person name="Lucas S."/>
            <person name="Lapidus A."/>
            <person name="Bruce D."/>
            <person name="Goodwin L."/>
            <person name="Pitluck S."/>
            <person name="Peters L."/>
            <person name="Kyrpides N."/>
            <person name="Mavromatis K."/>
            <person name="Ivanova N."/>
            <person name="Mikailova N."/>
            <person name="Pagani I."/>
            <person name="Chertkov O."/>
            <person name="Detter J.C."/>
            <person name="Tapia R."/>
            <person name="Han C."/>
            <person name="Land M."/>
            <person name="Hauser L."/>
            <person name="Markowitz V."/>
            <person name="Cheng J.-F."/>
            <person name="Hugenholtz P."/>
            <person name="Woyke T."/>
            <person name="Wu D."/>
            <person name="Spring S."/>
            <person name="Merkhoffer B."/>
            <person name="Schneider S."/>
            <person name="Klenk H.-P."/>
            <person name="Eisen J.A."/>
        </authorList>
    </citation>
    <scope>NUCLEOTIDE SEQUENCE [LARGE SCALE GENOMIC DNA]</scope>
    <source>
        <strain evidence="2">ATCC 700085 / DSM 6578 / Z-1203</strain>
    </source>
</reference>
<name>G0GC19_WINT7</name>
<evidence type="ECO:0000313" key="2">
    <source>
        <dbReference type="Proteomes" id="UP000007254"/>
    </source>
</evidence>
<dbReference type="HOGENOM" id="CLU_905871_0_0_12"/>
<gene>
    <name evidence="1" type="ordered locus">Spith_0096</name>
</gene>
<dbReference type="AlphaFoldDB" id="G0GC19"/>
<protein>
    <submittedName>
        <fullName evidence="1">Uncharacterized protein</fullName>
    </submittedName>
</protein>
<dbReference type="EMBL" id="CP002903">
    <property type="protein sequence ID" value="AEJ60383.1"/>
    <property type="molecule type" value="Genomic_DNA"/>
</dbReference>
<dbReference type="RefSeq" id="WP_014623789.1">
    <property type="nucleotide sequence ID" value="NC_017583.1"/>
</dbReference>
<keyword evidence="2" id="KW-1185">Reference proteome</keyword>
<sequence>MVWGLLVSFLLVTGCSLFELSRFPFYDRWAEESTDLGEYLEDFGATPFYEHYEAVFAVSDGPSSRYVVFGIREKNGMRGRLFVMDGELGIKRVLETEDFQEPERLYDTPFVDASNKVVFGDYWIDPEGSGDPKLIEGGRGFWGEEGGSLYNYRLWGDEASLNIEVRDRNWETLTTYTLPFEWDVRDGWRVKDHVVLECGKEGARRFLLLPFDSYQSWSTPLFDHYPWFPLPFENYDSVVSVTEEGILVSKWEEDVRIHERYNLEGEFVDSTEMPWDYEVFWAYAPAGDALYVFDPVVEKVFRGPVWW</sequence>
<evidence type="ECO:0000313" key="1">
    <source>
        <dbReference type="EMBL" id="AEJ60383.1"/>
    </source>
</evidence>
<proteinExistence type="predicted"/>